<sequence length="137" mass="16013">MLTMGLIQHSHSPFSSSTLFIHKKDDSWHLCVDYCTLNKITILDRFLILVVDELIDELHKATVCSKLDLRSNYYQICVQIENVLKTPSEQIMGIMNFFRSHCRPQKDYFHPLVAIPHNPPRPLRFPRLDEILSSLHP</sequence>
<dbReference type="Proteomes" id="UP001189122">
    <property type="component" value="Unassembled WGS sequence"/>
</dbReference>
<evidence type="ECO:0000313" key="2">
    <source>
        <dbReference type="Proteomes" id="UP001189122"/>
    </source>
</evidence>
<name>A0ABN7EC72_SPIIN</name>
<comment type="caution">
    <text evidence="1">The sequence shown here is derived from an EMBL/GenBank/DDBJ whole genome shotgun (WGS) entry which is preliminary data.</text>
</comment>
<dbReference type="InterPro" id="IPR053134">
    <property type="entry name" value="RNA-dir_DNA_polymerase"/>
</dbReference>
<dbReference type="PANTHER" id="PTHR24559:SF450">
    <property type="entry name" value="RNA-DIRECTED DNA POLYMERASE HOMOLOG"/>
    <property type="match status" value="1"/>
</dbReference>
<organism evidence="1 2">
    <name type="scientific">Spirodela intermedia</name>
    <name type="common">Intermediate duckweed</name>
    <dbReference type="NCBI Taxonomy" id="51605"/>
    <lineage>
        <taxon>Eukaryota</taxon>
        <taxon>Viridiplantae</taxon>
        <taxon>Streptophyta</taxon>
        <taxon>Embryophyta</taxon>
        <taxon>Tracheophyta</taxon>
        <taxon>Spermatophyta</taxon>
        <taxon>Magnoliopsida</taxon>
        <taxon>Liliopsida</taxon>
        <taxon>Araceae</taxon>
        <taxon>Lemnoideae</taxon>
        <taxon>Spirodela</taxon>
    </lineage>
</organism>
<dbReference type="Gene3D" id="3.10.10.10">
    <property type="entry name" value="HIV Type 1 Reverse Transcriptase, subunit A, domain 1"/>
    <property type="match status" value="1"/>
</dbReference>
<accession>A0ABN7EC72</accession>
<reference evidence="2" key="1">
    <citation type="journal article" date="2020" name="Sci. Rep.">
        <title>Chromosome-scale genome assembly for the duckweed Spirodela intermedia, integrating cytogenetic maps, PacBio and Oxford Nanopore libraries.</title>
        <authorList>
            <person name="Hoang P.T.N."/>
            <person name="Fiebig A."/>
            <person name="Novak P."/>
            <person name="Macas J."/>
            <person name="Cao H.X."/>
            <person name="Stepanenko A."/>
            <person name="Chen G."/>
            <person name="Borisjuk N."/>
            <person name="Scholz U."/>
            <person name="Schubert I."/>
        </authorList>
    </citation>
    <scope>NUCLEOTIDE SEQUENCE [LARGE SCALE GENOMIC DNA]</scope>
</reference>
<dbReference type="InterPro" id="IPR043502">
    <property type="entry name" value="DNA/RNA_pol_sf"/>
</dbReference>
<dbReference type="PANTHER" id="PTHR24559">
    <property type="entry name" value="TRANSPOSON TY3-I GAG-POL POLYPROTEIN"/>
    <property type="match status" value="1"/>
</dbReference>
<protein>
    <recommendedName>
        <fullName evidence="3">Reverse transcriptase</fullName>
    </recommendedName>
</protein>
<dbReference type="EMBL" id="CACRZD030000267">
    <property type="protein sequence ID" value="CAA6675281.1"/>
    <property type="molecule type" value="Genomic_DNA"/>
</dbReference>
<evidence type="ECO:0008006" key="3">
    <source>
        <dbReference type="Google" id="ProtNLM"/>
    </source>
</evidence>
<dbReference type="Gene3D" id="3.30.70.270">
    <property type="match status" value="1"/>
</dbReference>
<proteinExistence type="predicted"/>
<keyword evidence="2" id="KW-1185">Reference proteome</keyword>
<dbReference type="SUPFAM" id="SSF56672">
    <property type="entry name" value="DNA/RNA polymerases"/>
    <property type="match status" value="1"/>
</dbReference>
<gene>
    <name evidence="1" type="ORF">SI7747_UN021623</name>
</gene>
<evidence type="ECO:0000313" key="1">
    <source>
        <dbReference type="EMBL" id="CAA6675281.1"/>
    </source>
</evidence>
<dbReference type="InterPro" id="IPR043128">
    <property type="entry name" value="Rev_trsase/Diguanyl_cyclase"/>
</dbReference>